<organism evidence="3 6">
    <name type="scientific">Didymodactylos carnosus</name>
    <dbReference type="NCBI Taxonomy" id="1234261"/>
    <lineage>
        <taxon>Eukaryota</taxon>
        <taxon>Metazoa</taxon>
        <taxon>Spiralia</taxon>
        <taxon>Gnathifera</taxon>
        <taxon>Rotifera</taxon>
        <taxon>Eurotatoria</taxon>
        <taxon>Bdelloidea</taxon>
        <taxon>Philodinida</taxon>
        <taxon>Philodinidae</taxon>
        <taxon>Didymodactylos</taxon>
    </lineage>
</organism>
<evidence type="ECO:0000313" key="4">
    <source>
        <dbReference type="EMBL" id="CAF4255149.1"/>
    </source>
</evidence>
<dbReference type="EMBL" id="CAJOBC010093892">
    <property type="protein sequence ID" value="CAF4420611.1"/>
    <property type="molecule type" value="Genomic_DNA"/>
</dbReference>
<dbReference type="EMBL" id="CAJNOQ010028150">
    <property type="protein sequence ID" value="CAF1559263.1"/>
    <property type="molecule type" value="Genomic_DNA"/>
</dbReference>
<proteinExistence type="predicted"/>
<protein>
    <submittedName>
        <fullName evidence="3">Uncharacterized protein</fullName>
    </submittedName>
</protein>
<dbReference type="EMBL" id="CAJOBA010052475">
    <property type="protein sequence ID" value="CAF4255149.1"/>
    <property type="molecule type" value="Genomic_DNA"/>
</dbReference>
<evidence type="ECO:0000313" key="3">
    <source>
        <dbReference type="EMBL" id="CAF1559263.1"/>
    </source>
</evidence>
<feature type="region of interest" description="Disordered" evidence="1">
    <location>
        <begin position="53"/>
        <end position="77"/>
    </location>
</feature>
<name>A0A815XMC7_9BILA</name>
<dbReference type="AlphaFoldDB" id="A0A815XMC7"/>
<accession>A0A815XMC7</accession>
<dbReference type="Proteomes" id="UP000663829">
    <property type="component" value="Unassembled WGS sequence"/>
</dbReference>
<keyword evidence="6" id="KW-1185">Reference proteome</keyword>
<evidence type="ECO:0000313" key="2">
    <source>
        <dbReference type="EMBL" id="CAF1462083.1"/>
    </source>
</evidence>
<dbReference type="Proteomes" id="UP000681722">
    <property type="component" value="Unassembled WGS sequence"/>
</dbReference>
<dbReference type="Proteomes" id="UP000677228">
    <property type="component" value="Unassembled WGS sequence"/>
</dbReference>
<dbReference type="EMBL" id="CAJNOK010030613">
    <property type="protein sequence ID" value="CAF1462083.1"/>
    <property type="molecule type" value="Genomic_DNA"/>
</dbReference>
<dbReference type="Proteomes" id="UP000682733">
    <property type="component" value="Unassembled WGS sequence"/>
</dbReference>
<reference evidence="3" key="1">
    <citation type="submission" date="2021-02" db="EMBL/GenBank/DDBJ databases">
        <authorList>
            <person name="Nowell W R."/>
        </authorList>
    </citation>
    <scope>NUCLEOTIDE SEQUENCE</scope>
</reference>
<comment type="caution">
    <text evidence="3">The sequence shown here is derived from an EMBL/GenBank/DDBJ whole genome shotgun (WGS) entry which is preliminary data.</text>
</comment>
<evidence type="ECO:0000256" key="1">
    <source>
        <dbReference type="SAM" id="MobiDB-lite"/>
    </source>
</evidence>
<evidence type="ECO:0000313" key="6">
    <source>
        <dbReference type="Proteomes" id="UP000663829"/>
    </source>
</evidence>
<sequence>MIDLTMQVIKPLVEKAQDLNQNLCKTFVIRLNAIEQALRESYVIDKSPSLLYEESSVNADEGEEKDEKMNEDNGQLT</sequence>
<evidence type="ECO:0000313" key="5">
    <source>
        <dbReference type="EMBL" id="CAF4420611.1"/>
    </source>
</evidence>
<gene>
    <name evidence="3" type="ORF">GPM918_LOCUS39660</name>
    <name evidence="2" type="ORF">OVA965_LOCUS35285</name>
    <name evidence="5" type="ORF">SRO942_LOCUS40554</name>
    <name evidence="4" type="ORF">TMI583_LOCUS36243</name>
</gene>